<organism evidence="14 15">
    <name type="scientific">Oscillochloris trichoides DG-6</name>
    <dbReference type="NCBI Taxonomy" id="765420"/>
    <lineage>
        <taxon>Bacteria</taxon>
        <taxon>Bacillati</taxon>
        <taxon>Chloroflexota</taxon>
        <taxon>Chloroflexia</taxon>
        <taxon>Chloroflexales</taxon>
        <taxon>Chloroflexineae</taxon>
        <taxon>Oscillochloridaceae</taxon>
        <taxon>Oscillochloris</taxon>
    </lineage>
</organism>
<dbReference type="CDD" id="cd13593">
    <property type="entry name" value="PBP2_HisGL3"/>
    <property type="match status" value="1"/>
</dbReference>
<dbReference type="HOGENOM" id="CLU_038115_0_0_0"/>
<evidence type="ECO:0000259" key="12">
    <source>
        <dbReference type="Pfam" id="PF01634"/>
    </source>
</evidence>
<keyword evidence="11" id="KW-0460">Magnesium</keyword>
<dbReference type="Pfam" id="PF01634">
    <property type="entry name" value="HisG"/>
    <property type="match status" value="1"/>
</dbReference>
<feature type="domain" description="ATP phosphoribosyltransferase catalytic" evidence="12">
    <location>
        <begin position="51"/>
        <end position="224"/>
    </location>
</feature>
<comment type="catalytic activity">
    <reaction evidence="1 11">
        <text>1-(5-phospho-beta-D-ribosyl)-ATP + diphosphate = 5-phospho-alpha-D-ribose 1-diphosphate + ATP</text>
        <dbReference type="Rhea" id="RHEA:18473"/>
        <dbReference type="ChEBI" id="CHEBI:30616"/>
        <dbReference type="ChEBI" id="CHEBI:33019"/>
        <dbReference type="ChEBI" id="CHEBI:58017"/>
        <dbReference type="ChEBI" id="CHEBI:73183"/>
        <dbReference type="EC" id="2.4.2.17"/>
    </reaction>
</comment>
<dbReference type="InterPro" id="IPR001348">
    <property type="entry name" value="ATP_PRibTrfase_HisG"/>
</dbReference>
<evidence type="ECO:0000256" key="8">
    <source>
        <dbReference type="ARBA" id="ARBA00022679"/>
    </source>
</evidence>
<dbReference type="STRING" id="765420.OSCT_0879"/>
<evidence type="ECO:0000256" key="11">
    <source>
        <dbReference type="HAMAP-Rule" id="MF_00079"/>
    </source>
</evidence>
<protein>
    <recommendedName>
        <fullName evidence="5 11">ATP phosphoribosyltransferase</fullName>
        <shortName evidence="11">ATP-PRT</shortName>
        <shortName evidence="11">ATP-PRTase</shortName>
        <ecNumber evidence="4 11">2.4.2.17</ecNumber>
    </recommendedName>
</protein>
<name>E1IC28_9CHLR</name>
<keyword evidence="11" id="KW-0547">Nucleotide-binding</keyword>
<reference evidence="14 15" key="1">
    <citation type="journal article" date="2011" name="J. Bacteriol.">
        <title>Draft genome sequence of the anoxygenic filamentous phototrophic bacterium Oscillochloris trichoides subsp. DG-6.</title>
        <authorList>
            <person name="Kuznetsov B.B."/>
            <person name="Ivanovsky R.N."/>
            <person name="Keppen O.I."/>
            <person name="Sukhacheva M.V."/>
            <person name="Bumazhkin B.K."/>
            <person name="Patutina E.O."/>
            <person name="Beletsky A.V."/>
            <person name="Mardanov A.V."/>
            <person name="Baslerov R.V."/>
            <person name="Panteleeva A.N."/>
            <person name="Kolganova T.V."/>
            <person name="Ravin N.V."/>
            <person name="Skryabin K.G."/>
        </authorList>
    </citation>
    <scope>NUCLEOTIDE SEQUENCE [LARGE SCALE GENOMIC DNA]</scope>
    <source>
        <strain evidence="14 15">DG-6</strain>
    </source>
</reference>
<dbReference type="UniPathway" id="UPA00031">
    <property type="reaction ID" value="UER00006"/>
</dbReference>
<dbReference type="Gene3D" id="3.30.70.120">
    <property type="match status" value="1"/>
</dbReference>
<keyword evidence="11" id="KW-0067">ATP-binding</keyword>
<accession>E1IC28</accession>
<dbReference type="InterPro" id="IPR015867">
    <property type="entry name" value="N-reg_PII/ATP_PRibTrfase_C"/>
</dbReference>
<evidence type="ECO:0000313" key="15">
    <source>
        <dbReference type="Proteomes" id="UP000054010"/>
    </source>
</evidence>
<keyword evidence="6 11" id="KW-0028">Amino-acid biosynthesis</keyword>
<comment type="similarity">
    <text evidence="3 11">Belongs to the ATP phosphoribosyltransferase family. Long subfamily.</text>
</comment>
<dbReference type="InterPro" id="IPR013820">
    <property type="entry name" value="ATP_PRibTrfase_cat"/>
</dbReference>
<evidence type="ECO:0000256" key="9">
    <source>
        <dbReference type="ARBA" id="ARBA00023102"/>
    </source>
</evidence>
<dbReference type="EMBL" id="ADVR01000018">
    <property type="protein sequence ID" value="EFO81290.1"/>
    <property type="molecule type" value="Genomic_DNA"/>
</dbReference>
<keyword evidence="9 11" id="KW-0368">Histidine biosynthesis</keyword>
<evidence type="ECO:0000256" key="3">
    <source>
        <dbReference type="ARBA" id="ARBA00007955"/>
    </source>
</evidence>
<dbReference type="Gene3D" id="3.40.190.10">
    <property type="entry name" value="Periplasmic binding protein-like II"/>
    <property type="match status" value="2"/>
</dbReference>
<keyword evidence="11" id="KW-0479">Metal-binding</keyword>
<keyword evidence="7 11" id="KW-0328">Glycosyltransferase</keyword>
<comment type="pathway">
    <text evidence="2 11">Amino-acid biosynthesis; L-histidine biosynthesis; L-histidine from 5-phospho-alpha-D-ribose 1-diphosphate: step 1/9.</text>
</comment>
<keyword evidence="15" id="KW-1185">Reference proteome</keyword>
<keyword evidence="11" id="KW-0963">Cytoplasm</keyword>
<dbReference type="InterPro" id="IPR011322">
    <property type="entry name" value="N-reg_PII-like_a/b"/>
</dbReference>
<evidence type="ECO:0000256" key="1">
    <source>
        <dbReference type="ARBA" id="ARBA00000915"/>
    </source>
</evidence>
<dbReference type="AlphaFoldDB" id="E1IC28"/>
<sequence>MLRFGIPSKGGGYDATLALLESCGLRVTRANPRQYTATLRGLPDTEVLLHRPADIVEKVASGNIDIGVSGLDLIHEQRSDDADLLVIFDDLGFWRVELVFAVPQGWVDVDSWADLADLAVEMKARGQRLRIATKYVDTVRNFCYRQGINDFELVESHGATEAAPSLGYADIIADITETGTAIRENKLKIVGGPLLRSHAALIGSRRSLRGDQAKLALVRQLLELIEARRRGRLFYSLTANVPGESVEVVGRKVTAKQELAGLQGPTISSVWSKFSTEESATSPWYAVNVVVPQEELLPAIDHLRSIGAFSITTLQVQHVFRSQSEAFERLLAALA</sequence>
<evidence type="ECO:0000256" key="2">
    <source>
        <dbReference type="ARBA" id="ARBA00004667"/>
    </source>
</evidence>
<feature type="domain" description="Histidine biosynthesis HisG C-terminal" evidence="13">
    <location>
        <begin position="237"/>
        <end position="316"/>
    </location>
</feature>
<evidence type="ECO:0000256" key="10">
    <source>
        <dbReference type="ARBA" id="ARBA00024861"/>
    </source>
</evidence>
<evidence type="ECO:0000256" key="7">
    <source>
        <dbReference type="ARBA" id="ARBA00022676"/>
    </source>
</evidence>
<dbReference type="Pfam" id="PF08029">
    <property type="entry name" value="HisG_C"/>
    <property type="match status" value="1"/>
</dbReference>
<comment type="caution">
    <text evidence="14">The sequence shown here is derived from an EMBL/GenBank/DDBJ whole genome shotgun (WGS) entry which is preliminary data.</text>
</comment>
<evidence type="ECO:0000256" key="4">
    <source>
        <dbReference type="ARBA" id="ARBA00011946"/>
    </source>
</evidence>
<dbReference type="SUPFAM" id="SSF53850">
    <property type="entry name" value="Periplasmic binding protein-like II"/>
    <property type="match status" value="1"/>
</dbReference>
<dbReference type="GO" id="GO:0000105">
    <property type="term" value="P:L-histidine biosynthetic process"/>
    <property type="evidence" value="ECO:0007669"/>
    <property type="project" value="UniProtKB-UniRule"/>
</dbReference>
<dbReference type="HAMAP" id="MF_00079">
    <property type="entry name" value="HisG_Long"/>
    <property type="match status" value="1"/>
</dbReference>
<dbReference type="NCBIfam" id="TIGR03455">
    <property type="entry name" value="HisG_C-term"/>
    <property type="match status" value="1"/>
</dbReference>
<evidence type="ECO:0000256" key="6">
    <source>
        <dbReference type="ARBA" id="ARBA00022605"/>
    </source>
</evidence>
<comment type="cofactor">
    <cofactor evidence="11">
        <name>Mg(2+)</name>
        <dbReference type="ChEBI" id="CHEBI:18420"/>
    </cofactor>
</comment>
<dbReference type="GO" id="GO:0000287">
    <property type="term" value="F:magnesium ion binding"/>
    <property type="evidence" value="ECO:0007669"/>
    <property type="project" value="UniProtKB-UniRule"/>
</dbReference>
<comment type="function">
    <text evidence="10 11">Catalyzes the condensation of ATP and 5-phosphoribose 1-diphosphate to form N'-(5'-phosphoribosyl)-ATP (PR-ATP). Has a crucial role in the pathway because the rate of histidine biosynthesis seems to be controlled primarily by regulation of HisG enzymatic activity.</text>
</comment>
<dbReference type="PANTHER" id="PTHR21403:SF8">
    <property type="entry name" value="ATP PHOSPHORIBOSYLTRANSFERASE"/>
    <property type="match status" value="1"/>
</dbReference>
<dbReference type="PANTHER" id="PTHR21403">
    <property type="entry name" value="ATP PHOSPHORIBOSYLTRANSFERASE ATP-PRTASE"/>
    <property type="match status" value="1"/>
</dbReference>
<dbReference type="SUPFAM" id="SSF54913">
    <property type="entry name" value="GlnB-like"/>
    <property type="match status" value="1"/>
</dbReference>
<comment type="subcellular location">
    <subcellularLocation>
        <location evidence="11">Cytoplasm</location>
    </subcellularLocation>
</comment>
<dbReference type="GO" id="GO:0005737">
    <property type="term" value="C:cytoplasm"/>
    <property type="evidence" value="ECO:0007669"/>
    <property type="project" value="UniProtKB-SubCell"/>
</dbReference>
<comment type="activity regulation">
    <text evidence="11">Feedback inhibited by histidine.</text>
</comment>
<evidence type="ECO:0000259" key="13">
    <source>
        <dbReference type="Pfam" id="PF08029"/>
    </source>
</evidence>
<dbReference type="Proteomes" id="UP000054010">
    <property type="component" value="Unassembled WGS sequence"/>
</dbReference>
<dbReference type="GO" id="GO:0005524">
    <property type="term" value="F:ATP binding"/>
    <property type="evidence" value="ECO:0007669"/>
    <property type="project" value="UniProtKB-KW"/>
</dbReference>
<evidence type="ECO:0000313" key="14">
    <source>
        <dbReference type="EMBL" id="EFO81290.1"/>
    </source>
</evidence>
<dbReference type="eggNOG" id="COG0040">
    <property type="taxonomic scope" value="Bacteria"/>
</dbReference>
<gene>
    <name evidence="11" type="primary">hisG</name>
    <name evidence="14" type="ORF">OSCT_0879</name>
</gene>
<dbReference type="InterPro" id="IPR013115">
    <property type="entry name" value="HisG_C"/>
</dbReference>
<dbReference type="InterPro" id="IPR020621">
    <property type="entry name" value="ATP-PRT_HisG_long"/>
</dbReference>
<dbReference type="EC" id="2.4.2.17" evidence="4 11"/>
<dbReference type="GO" id="GO:0003879">
    <property type="term" value="F:ATP phosphoribosyltransferase activity"/>
    <property type="evidence" value="ECO:0007669"/>
    <property type="project" value="UniProtKB-UniRule"/>
</dbReference>
<proteinExistence type="inferred from homology"/>
<keyword evidence="8 11" id="KW-0808">Transferase</keyword>
<evidence type="ECO:0000256" key="5">
    <source>
        <dbReference type="ARBA" id="ARBA00020998"/>
    </source>
</evidence>
<dbReference type="NCBIfam" id="TIGR00070">
    <property type="entry name" value="hisG"/>
    <property type="match status" value="1"/>
</dbReference>